<evidence type="ECO:0000313" key="2">
    <source>
        <dbReference type="Proteomes" id="UP001060085"/>
    </source>
</evidence>
<reference evidence="2" key="1">
    <citation type="journal article" date="2023" name="Nat. Plants">
        <title>Single-cell RNA sequencing provides a high-resolution roadmap for understanding the multicellular compartmentation of specialized metabolism.</title>
        <authorList>
            <person name="Sun S."/>
            <person name="Shen X."/>
            <person name="Li Y."/>
            <person name="Li Y."/>
            <person name="Wang S."/>
            <person name="Li R."/>
            <person name="Zhang H."/>
            <person name="Shen G."/>
            <person name="Guo B."/>
            <person name="Wei J."/>
            <person name="Xu J."/>
            <person name="St-Pierre B."/>
            <person name="Chen S."/>
            <person name="Sun C."/>
        </authorList>
    </citation>
    <scope>NUCLEOTIDE SEQUENCE [LARGE SCALE GENOMIC DNA]</scope>
</reference>
<dbReference type="Proteomes" id="UP001060085">
    <property type="component" value="Linkage Group LG04"/>
</dbReference>
<organism evidence="1 2">
    <name type="scientific">Catharanthus roseus</name>
    <name type="common">Madagascar periwinkle</name>
    <name type="synonym">Vinca rosea</name>
    <dbReference type="NCBI Taxonomy" id="4058"/>
    <lineage>
        <taxon>Eukaryota</taxon>
        <taxon>Viridiplantae</taxon>
        <taxon>Streptophyta</taxon>
        <taxon>Embryophyta</taxon>
        <taxon>Tracheophyta</taxon>
        <taxon>Spermatophyta</taxon>
        <taxon>Magnoliopsida</taxon>
        <taxon>eudicotyledons</taxon>
        <taxon>Gunneridae</taxon>
        <taxon>Pentapetalae</taxon>
        <taxon>asterids</taxon>
        <taxon>lamiids</taxon>
        <taxon>Gentianales</taxon>
        <taxon>Apocynaceae</taxon>
        <taxon>Rauvolfioideae</taxon>
        <taxon>Vinceae</taxon>
        <taxon>Catharanthinae</taxon>
        <taxon>Catharanthus</taxon>
    </lineage>
</organism>
<name>A0ACC0B8B8_CATRO</name>
<proteinExistence type="predicted"/>
<accession>A0ACC0B8B8</accession>
<protein>
    <submittedName>
        <fullName evidence="1">Uncharacterized protein</fullName>
    </submittedName>
</protein>
<evidence type="ECO:0000313" key="1">
    <source>
        <dbReference type="EMBL" id="KAI5668900.1"/>
    </source>
</evidence>
<keyword evidence="2" id="KW-1185">Reference proteome</keyword>
<dbReference type="EMBL" id="CM044704">
    <property type="protein sequence ID" value="KAI5668900.1"/>
    <property type="molecule type" value="Genomic_DNA"/>
</dbReference>
<comment type="caution">
    <text evidence="1">The sequence shown here is derived from an EMBL/GenBank/DDBJ whole genome shotgun (WGS) entry which is preliminary data.</text>
</comment>
<gene>
    <name evidence="1" type="ORF">M9H77_18753</name>
</gene>
<sequence>MNVVEEESKEEPEEETFRREMRQKKRQERVEEGQLSESMSQIMDMIASLQASMNSHFDALDGNISDIQERDKRCIKEVSRVSTKKQKITQDFIKFYEDEVIKLKTLKTRRMVRDSL</sequence>